<dbReference type="GO" id="GO:0016747">
    <property type="term" value="F:acyltransferase activity, transferring groups other than amino-acyl groups"/>
    <property type="evidence" value="ECO:0007669"/>
    <property type="project" value="InterPro"/>
</dbReference>
<dbReference type="Pfam" id="PF00583">
    <property type="entry name" value="Acetyltransf_1"/>
    <property type="match status" value="1"/>
</dbReference>
<feature type="domain" description="N-acetyltransferase" evidence="1">
    <location>
        <begin position="118"/>
        <end position="269"/>
    </location>
</feature>
<accession>A0A6J4N978</accession>
<sequence length="269" mass="29862">MDIRSLGFRTDLRLLQMTGSEIEDRGTHLVVRTPANPTYFWGNFLLLRALPVPGGEREVIGAFHTEFPLAEHVAIGIDGTEDLTEQLEPFVEAGLEPNTGVVLTAAELAEPSAVPDGVVVRPLESDEDWEQRARLAYRLYARTDESTFMQYARQRNEQERGLAARGIGQRFAAVVDGEVVSTAAIFLTHAGVARFQTVETHAEHRRQGLAAAVVHAAGRHALEQLQVQRLVIVADHDGDAIGIYRRLGFVDAERHTTLERRPKDWPDDA</sequence>
<gene>
    <name evidence="2" type="ORF">AVDCRST_MAG60-897</name>
</gene>
<dbReference type="InterPro" id="IPR016181">
    <property type="entry name" value="Acyl_CoA_acyltransferase"/>
</dbReference>
<dbReference type="PROSITE" id="PS51186">
    <property type="entry name" value="GNAT"/>
    <property type="match status" value="1"/>
</dbReference>
<dbReference type="Gene3D" id="3.40.630.30">
    <property type="match status" value="1"/>
</dbReference>
<proteinExistence type="predicted"/>
<organism evidence="2">
    <name type="scientific">uncultured Nocardioides sp</name>
    <dbReference type="NCBI Taxonomy" id="198441"/>
    <lineage>
        <taxon>Bacteria</taxon>
        <taxon>Bacillati</taxon>
        <taxon>Actinomycetota</taxon>
        <taxon>Actinomycetes</taxon>
        <taxon>Propionibacteriales</taxon>
        <taxon>Nocardioidaceae</taxon>
        <taxon>Nocardioides</taxon>
        <taxon>environmental samples</taxon>
    </lineage>
</organism>
<dbReference type="InterPro" id="IPR000182">
    <property type="entry name" value="GNAT_dom"/>
</dbReference>
<evidence type="ECO:0000313" key="2">
    <source>
        <dbReference type="EMBL" id="CAA9381114.1"/>
    </source>
</evidence>
<protein>
    <recommendedName>
        <fullName evidence="1">N-acetyltransferase domain-containing protein</fullName>
    </recommendedName>
</protein>
<evidence type="ECO:0000259" key="1">
    <source>
        <dbReference type="PROSITE" id="PS51186"/>
    </source>
</evidence>
<reference evidence="2" key="1">
    <citation type="submission" date="2020-02" db="EMBL/GenBank/DDBJ databases">
        <authorList>
            <person name="Meier V. D."/>
        </authorList>
    </citation>
    <scope>NUCLEOTIDE SEQUENCE</scope>
    <source>
        <strain evidence="2">AVDCRST_MAG60</strain>
    </source>
</reference>
<name>A0A6J4N978_9ACTN</name>
<dbReference type="EMBL" id="CADCUN010000096">
    <property type="protein sequence ID" value="CAA9381114.1"/>
    <property type="molecule type" value="Genomic_DNA"/>
</dbReference>
<dbReference type="AlphaFoldDB" id="A0A6J4N978"/>
<dbReference type="SUPFAM" id="SSF55729">
    <property type="entry name" value="Acyl-CoA N-acyltransferases (Nat)"/>
    <property type="match status" value="1"/>
</dbReference>
<dbReference type="CDD" id="cd04301">
    <property type="entry name" value="NAT_SF"/>
    <property type="match status" value="1"/>
</dbReference>